<feature type="domain" description="TOD1/MUCI70 glycosyltransferase-like" evidence="3">
    <location>
        <begin position="211"/>
        <end position="524"/>
    </location>
</feature>
<organism evidence="4 5">
    <name type="scientific">Platanthera guangdongensis</name>
    <dbReference type="NCBI Taxonomy" id="2320717"/>
    <lineage>
        <taxon>Eukaryota</taxon>
        <taxon>Viridiplantae</taxon>
        <taxon>Streptophyta</taxon>
        <taxon>Embryophyta</taxon>
        <taxon>Tracheophyta</taxon>
        <taxon>Spermatophyta</taxon>
        <taxon>Magnoliopsida</taxon>
        <taxon>Liliopsida</taxon>
        <taxon>Asparagales</taxon>
        <taxon>Orchidaceae</taxon>
        <taxon>Orchidoideae</taxon>
        <taxon>Orchideae</taxon>
        <taxon>Orchidinae</taxon>
        <taxon>Platanthera</taxon>
    </lineage>
</organism>
<dbReference type="EMBL" id="JBBWWR010000003">
    <property type="protein sequence ID" value="KAK8969388.1"/>
    <property type="molecule type" value="Genomic_DNA"/>
</dbReference>
<proteinExistence type="predicted"/>
<gene>
    <name evidence="4" type="ORF">KSP40_PGU003939</name>
</gene>
<keyword evidence="2" id="KW-1133">Transmembrane helix</keyword>
<dbReference type="InterPro" id="IPR048354">
    <property type="entry name" value="TOD1_MUCI70_glycTrfase_dom"/>
</dbReference>
<comment type="caution">
    <text evidence="4">The sequence shown here is derived from an EMBL/GenBank/DDBJ whole genome shotgun (WGS) entry which is preliminary data.</text>
</comment>
<reference evidence="4 5" key="1">
    <citation type="journal article" date="2022" name="Nat. Plants">
        <title>Genomes of leafy and leafless Platanthera orchids illuminate the evolution of mycoheterotrophy.</title>
        <authorList>
            <person name="Li M.H."/>
            <person name="Liu K.W."/>
            <person name="Li Z."/>
            <person name="Lu H.C."/>
            <person name="Ye Q.L."/>
            <person name="Zhang D."/>
            <person name="Wang J.Y."/>
            <person name="Li Y.F."/>
            <person name="Zhong Z.M."/>
            <person name="Liu X."/>
            <person name="Yu X."/>
            <person name="Liu D.K."/>
            <person name="Tu X.D."/>
            <person name="Liu B."/>
            <person name="Hao Y."/>
            <person name="Liao X.Y."/>
            <person name="Jiang Y.T."/>
            <person name="Sun W.H."/>
            <person name="Chen J."/>
            <person name="Chen Y.Q."/>
            <person name="Ai Y."/>
            <person name="Zhai J.W."/>
            <person name="Wu S.S."/>
            <person name="Zhou Z."/>
            <person name="Hsiao Y.Y."/>
            <person name="Wu W.L."/>
            <person name="Chen Y.Y."/>
            <person name="Lin Y.F."/>
            <person name="Hsu J.L."/>
            <person name="Li C.Y."/>
            <person name="Wang Z.W."/>
            <person name="Zhao X."/>
            <person name="Zhong W.Y."/>
            <person name="Ma X.K."/>
            <person name="Ma L."/>
            <person name="Huang J."/>
            <person name="Chen G.Z."/>
            <person name="Huang M.Z."/>
            <person name="Huang L."/>
            <person name="Peng D.H."/>
            <person name="Luo Y.B."/>
            <person name="Zou S.Q."/>
            <person name="Chen S.P."/>
            <person name="Lan S."/>
            <person name="Tsai W.C."/>
            <person name="Van de Peer Y."/>
            <person name="Liu Z.J."/>
        </authorList>
    </citation>
    <scope>NUCLEOTIDE SEQUENCE [LARGE SCALE GENOMIC DNA]</scope>
    <source>
        <strain evidence="4">Lor288</strain>
    </source>
</reference>
<evidence type="ECO:0000259" key="3">
    <source>
        <dbReference type="Pfam" id="PF04765"/>
    </source>
</evidence>
<evidence type="ECO:0000256" key="2">
    <source>
        <dbReference type="SAM" id="Phobius"/>
    </source>
</evidence>
<evidence type="ECO:0000313" key="4">
    <source>
        <dbReference type="EMBL" id="KAK8969388.1"/>
    </source>
</evidence>
<protein>
    <recommendedName>
        <fullName evidence="3">TOD1/MUCI70 glycosyltransferase-like domain-containing protein</fullName>
    </recommendedName>
</protein>
<evidence type="ECO:0000313" key="5">
    <source>
        <dbReference type="Proteomes" id="UP001412067"/>
    </source>
</evidence>
<keyword evidence="2" id="KW-0812">Transmembrane</keyword>
<keyword evidence="5" id="KW-1185">Reference proteome</keyword>
<dbReference type="PANTHER" id="PTHR12956">
    <property type="entry name" value="ALKALINE CERAMIDASE-RELATED"/>
    <property type="match status" value="1"/>
</dbReference>
<feature type="region of interest" description="Disordered" evidence="1">
    <location>
        <begin position="534"/>
        <end position="592"/>
    </location>
</feature>
<dbReference type="InterPro" id="IPR006852">
    <property type="entry name" value="TOD1_MUCI70"/>
</dbReference>
<dbReference type="Proteomes" id="UP001412067">
    <property type="component" value="Unassembled WGS sequence"/>
</dbReference>
<feature type="transmembrane region" description="Helical" evidence="2">
    <location>
        <begin position="68"/>
        <end position="88"/>
    </location>
</feature>
<evidence type="ECO:0000256" key="1">
    <source>
        <dbReference type="SAM" id="MobiDB-lite"/>
    </source>
</evidence>
<feature type="compositionally biased region" description="Basic residues" evidence="1">
    <location>
        <begin position="569"/>
        <end position="584"/>
    </location>
</feature>
<keyword evidence="2" id="KW-0472">Membrane</keyword>
<dbReference type="Pfam" id="PF04765">
    <property type="entry name" value="TOD1_MUCI70"/>
    <property type="match status" value="1"/>
</dbReference>
<sequence>MTGRSLGLRTGSYGSLQQQQQLQNGVALPIQSTPISVRKPSKMLPTGSREKERIILPWICKFCARRKVGMLLLLITSVVVISSIVSLLNKDGDAPAGPETNLFFSDHVWTMVNYDEKSPSAFVYPLISVNTYKQKILPSMKRVDGADLPLQLQSPSIIPLPHSCEKFSPPSLQTDRKGTGPRPCPVCYVPVEQVVFYMPSWPSKSPVLKNLSYVIEENFISNESSGGSVFGGHPSLRQRNEYFDIKESMTVHCGFVSGKKPGQRSGFDIDYDDLLEMDKCHGVVVASAIFGKYDVMQQPKNISEVSKRTVCFYMFLDEETEAYIKNSSSLDNTKRVGLWRIVVVRNLPYADSRRNGKVPKLLLHRLFPNARFSLWVDGKLELVVDPYQILERFLWRRNVTFAISRHYRRFDVFEEAEANKAAGKYDNASIDSQIGFYKREGLTHYSDKKLPITSDVPEGCVIIREHIPITNLFTCLWFNEVDRFTSRDQLSFSTVRDRIKLRVNWTVDMFMDCERRNFVVQAYHRDLLEQRKSISVSRPPPSSIEIKESLHKPAHQNRVARSPPMRKLPVMRKKSGSRKHRTRISSKDTITL</sequence>
<name>A0ABR2MYT2_9ASPA</name>
<dbReference type="PANTHER" id="PTHR12956:SF38">
    <property type="entry name" value="HEXOSYLTRANSFERASE MUCI70-RELATED"/>
    <property type="match status" value="1"/>
</dbReference>
<accession>A0ABR2MYT2</accession>